<proteinExistence type="predicted"/>
<dbReference type="Proteomes" id="UP000295096">
    <property type="component" value="Unassembled WGS sequence"/>
</dbReference>
<gene>
    <name evidence="1" type="ORF">E2C06_11495</name>
</gene>
<dbReference type="RefSeq" id="WP_133288750.1">
    <property type="nucleotide sequence ID" value="NZ_SMSJ01000011.1"/>
</dbReference>
<sequence>MSQALATRIENLQDLCIARLRDCLDPRSGRFARQVRDASWVPMTGPETLAGSAICLIGLGRAGIPPRAVLPDAAGLCRRLAAAIRDEAQPGAVGLVLWANGALRALAPLSLLAEAGFAPEELDLALPGMTTTEVAWLTSGLLHAGVPALRPAAIAALRELESRLNRETLRFAHASAAAPLRLRLRRHIADFSDQAFALQALAFAATVLGDPERRLLADRVGSRMVAAQGPLGQWWAQHDSRGGEVAERYPVLSVQQHSIGPMALRALALAGGRSHAAAASGSRAWLHANELGLDLVEPSSGVIWAGLGRGEGATARRLRQARILAGMPAPDLVTPRLGLMPEMLPRDWGWLLYATALEGSSRPAGHIF</sequence>
<accession>A0A4R5QIR1</accession>
<keyword evidence="2" id="KW-1185">Reference proteome</keyword>
<dbReference type="EMBL" id="SMSJ01000011">
    <property type="protein sequence ID" value="TDH62487.1"/>
    <property type="molecule type" value="Genomic_DNA"/>
</dbReference>
<evidence type="ECO:0000313" key="2">
    <source>
        <dbReference type="Proteomes" id="UP000295096"/>
    </source>
</evidence>
<comment type="caution">
    <text evidence="1">The sequence shown here is derived from an EMBL/GenBank/DDBJ whole genome shotgun (WGS) entry which is preliminary data.</text>
</comment>
<evidence type="ECO:0000313" key="1">
    <source>
        <dbReference type="EMBL" id="TDH62487.1"/>
    </source>
</evidence>
<name>A0A4R5QIR1_9PROT</name>
<reference evidence="1 2" key="1">
    <citation type="journal article" date="2016" name="J. Microbiol.">
        <title>Dankookia rubra gen. nov., sp. nov., an alphaproteobacterium isolated from sediment of a shallow stream.</title>
        <authorList>
            <person name="Kim W.H."/>
            <person name="Kim D.H."/>
            <person name="Kang K."/>
            <person name="Ahn T.Y."/>
        </authorList>
    </citation>
    <scope>NUCLEOTIDE SEQUENCE [LARGE SCALE GENOMIC DNA]</scope>
    <source>
        <strain evidence="1 2">JCM30602</strain>
    </source>
</reference>
<dbReference type="OrthoDB" id="7254827at2"/>
<dbReference type="AlphaFoldDB" id="A0A4R5QIR1"/>
<organism evidence="1 2">
    <name type="scientific">Dankookia rubra</name>
    <dbReference type="NCBI Taxonomy" id="1442381"/>
    <lineage>
        <taxon>Bacteria</taxon>
        <taxon>Pseudomonadati</taxon>
        <taxon>Pseudomonadota</taxon>
        <taxon>Alphaproteobacteria</taxon>
        <taxon>Acetobacterales</taxon>
        <taxon>Roseomonadaceae</taxon>
        <taxon>Dankookia</taxon>
    </lineage>
</organism>
<protein>
    <submittedName>
        <fullName evidence="1">Uncharacterized protein</fullName>
    </submittedName>
</protein>